<gene>
    <name evidence="1" type="ORF">EVAR_64939_1</name>
</gene>
<keyword evidence="2" id="KW-1185">Reference proteome</keyword>
<dbReference type="EMBL" id="BGZK01001726">
    <property type="protein sequence ID" value="GBP85271.1"/>
    <property type="molecule type" value="Genomic_DNA"/>
</dbReference>
<organism evidence="1 2">
    <name type="scientific">Eumeta variegata</name>
    <name type="common">Bagworm moth</name>
    <name type="synonym">Eumeta japonica</name>
    <dbReference type="NCBI Taxonomy" id="151549"/>
    <lineage>
        <taxon>Eukaryota</taxon>
        <taxon>Metazoa</taxon>
        <taxon>Ecdysozoa</taxon>
        <taxon>Arthropoda</taxon>
        <taxon>Hexapoda</taxon>
        <taxon>Insecta</taxon>
        <taxon>Pterygota</taxon>
        <taxon>Neoptera</taxon>
        <taxon>Endopterygota</taxon>
        <taxon>Lepidoptera</taxon>
        <taxon>Glossata</taxon>
        <taxon>Ditrysia</taxon>
        <taxon>Tineoidea</taxon>
        <taxon>Psychidae</taxon>
        <taxon>Oiketicinae</taxon>
        <taxon>Eumeta</taxon>
    </lineage>
</organism>
<dbReference type="AlphaFoldDB" id="A0A4C1Z912"/>
<name>A0A4C1Z912_EUMVA</name>
<dbReference type="Proteomes" id="UP000299102">
    <property type="component" value="Unassembled WGS sequence"/>
</dbReference>
<proteinExistence type="predicted"/>
<accession>A0A4C1Z912</accession>
<sequence length="102" mass="11173">MTTPPTPTFNTSVISGPKLLAKPLAISFILYFSCHPDENSLSSFFIARQKKCNQQLLTTEANPHSLLFQVGGLKVPRRPGEGREQLTTDDVDAVATPVLLFT</sequence>
<comment type="caution">
    <text evidence="1">The sequence shown here is derived from an EMBL/GenBank/DDBJ whole genome shotgun (WGS) entry which is preliminary data.</text>
</comment>
<evidence type="ECO:0000313" key="2">
    <source>
        <dbReference type="Proteomes" id="UP000299102"/>
    </source>
</evidence>
<reference evidence="1 2" key="1">
    <citation type="journal article" date="2019" name="Commun. Biol.">
        <title>The bagworm genome reveals a unique fibroin gene that provides high tensile strength.</title>
        <authorList>
            <person name="Kono N."/>
            <person name="Nakamura H."/>
            <person name="Ohtoshi R."/>
            <person name="Tomita M."/>
            <person name="Numata K."/>
            <person name="Arakawa K."/>
        </authorList>
    </citation>
    <scope>NUCLEOTIDE SEQUENCE [LARGE SCALE GENOMIC DNA]</scope>
</reference>
<protein>
    <submittedName>
        <fullName evidence="1">Uncharacterized protein</fullName>
    </submittedName>
</protein>
<evidence type="ECO:0000313" key="1">
    <source>
        <dbReference type="EMBL" id="GBP85271.1"/>
    </source>
</evidence>